<keyword evidence="2" id="KW-1185">Reference proteome</keyword>
<dbReference type="RefSeq" id="WP_109676805.1">
    <property type="nucleotide sequence ID" value="NZ_QGDT01000012.1"/>
</dbReference>
<gene>
    <name evidence="1" type="ORF">CLV98_11255</name>
</gene>
<dbReference type="AlphaFoldDB" id="A0A316AEB2"/>
<comment type="caution">
    <text evidence="1">The sequence shown here is derived from an EMBL/GenBank/DDBJ whole genome shotgun (WGS) entry which is preliminary data.</text>
</comment>
<sequence length="346" mass="39222">MKSYFYLRGLKVVEHTVFAVQDGQKEYWDPIHSKKVAYSSGQQVKRSVLDFLSEELDEPRAPITFNYEINSKDAIENKEPWSPCDPSYADQLIGGWMRARPNVVTLKRRSPLSISAMRPLHPLLVSRTSEDLTFDRSDKPSQHPVRVLNTSGVELTEQQIDEYLQGKQRTLPRRNWIPENIRTTGLFVYDIAIDRSRLFSISINQHEPEVDKVTIERLKQANWILSGDGERLICPASRRKKLIPSLAKALVEWHITSNQARTYSPQTTLALAISENAGLIASAIRADLSEEEARRADPVVDTFEGVDTFISLSCKGHVRGVVGAADAMNQAEQAIINLLENYDYEK</sequence>
<dbReference type="OrthoDB" id="5413733at2"/>
<proteinExistence type="predicted"/>
<name>A0A316AEB2_9BACT</name>
<accession>A0A316AEB2</accession>
<dbReference type="Proteomes" id="UP000245880">
    <property type="component" value="Unassembled WGS sequence"/>
</dbReference>
<evidence type="ECO:0000313" key="1">
    <source>
        <dbReference type="EMBL" id="PWJ55961.1"/>
    </source>
</evidence>
<evidence type="ECO:0008006" key="3">
    <source>
        <dbReference type="Google" id="ProtNLM"/>
    </source>
</evidence>
<evidence type="ECO:0000313" key="2">
    <source>
        <dbReference type="Proteomes" id="UP000245880"/>
    </source>
</evidence>
<organism evidence="1 2">
    <name type="scientific">Dyadobacter jejuensis</name>
    <dbReference type="NCBI Taxonomy" id="1082580"/>
    <lineage>
        <taxon>Bacteria</taxon>
        <taxon>Pseudomonadati</taxon>
        <taxon>Bacteroidota</taxon>
        <taxon>Cytophagia</taxon>
        <taxon>Cytophagales</taxon>
        <taxon>Spirosomataceae</taxon>
        <taxon>Dyadobacter</taxon>
    </lineage>
</organism>
<protein>
    <recommendedName>
        <fullName evidence="3">CRISPR-associated protein Cas7</fullName>
    </recommendedName>
</protein>
<reference evidence="1 2" key="1">
    <citation type="submission" date="2018-03" db="EMBL/GenBank/DDBJ databases">
        <title>Genomic Encyclopedia of Archaeal and Bacterial Type Strains, Phase II (KMG-II): from individual species to whole genera.</title>
        <authorList>
            <person name="Goeker M."/>
        </authorList>
    </citation>
    <scope>NUCLEOTIDE SEQUENCE [LARGE SCALE GENOMIC DNA]</scope>
    <source>
        <strain evidence="1 2">DSM 100346</strain>
    </source>
</reference>
<dbReference type="EMBL" id="QGDT01000012">
    <property type="protein sequence ID" value="PWJ55961.1"/>
    <property type="molecule type" value="Genomic_DNA"/>
</dbReference>